<dbReference type="InterPro" id="IPR036165">
    <property type="entry name" value="YefM-like_sf"/>
</dbReference>
<organism evidence="2 3">
    <name type="scientific">Bordetella genomosp. 9</name>
    <dbReference type="NCBI Taxonomy" id="1416803"/>
    <lineage>
        <taxon>Bacteria</taxon>
        <taxon>Pseudomonadati</taxon>
        <taxon>Pseudomonadota</taxon>
        <taxon>Betaproteobacteria</taxon>
        <taxon>Burkholderiales</taxon>
        <taxon>Alcaligenaceae</taxon>
        <taxon>Bordetella</taxon>
    </lineage>
</organism>
<gene>
    <name evidence="2" type="ORF">CAL13_02935</name>
</gene>
<reference evidence="2 3" key="1">
    <citation type="submission" date="2017-05" db="EMBL/GenBank/DDBJ databases">
        <title>Complete and WGS of Bordetella genogroups.</title>
        <authorList>
            <person name="Spilker T."/>
            <person name="LiPuma J."/>
        </authorList>
    </citation>
    <scope>NUCLEOTIDE SEQUENCE [LARGE SCALE GENOMIC DNA]</scope>
    <source>
        <strain evidence="2 3">AU17164</strain>
    </source>
</reference>
<dbReference type="SUPFAM" id="SSF143120">
    <property type="entry name" value="YefM-like"/>
    <property type="match status" value="1"/>
</dbReference>
<evidence type="ECO:0000256" key="1">
    <source>
        <dbReference type="ARBA" id="ARBA00009981"/>
    </source>
</evidence>
<dbReference type="Proteomes" id="UP000194139">
    <property type="component" value="Chromosome"/>
</dbReference>
<accession>A0A1W6YW45</accession>
<name>A0A1W6YW45_9BORD</name>
<keyword evidence="3" id="KW-1185">Reference proteome</keyword>
<dbReference type="AlphaFoldDB" id="A0A1W6YW45"/>
<sequence>MDCPHHISKTEFKARALELFRQIEATGETIIVTDHGKPSVEIRPYRAEEAHPLTRLRGSVVHFAEPFAPIGDDTWEAAQ</sequence>
<comment type="similarity">
    <text evidence="1">Belongs to the phD/YefM antitoxin family.</text>
</comment>
<protein>
    <submittedName>
        <fullName evidence="2">Prevent-host-death protein</fullName>
    </submittedName>
</protein>
<evidence type="ECO:0000313" key="3">
    <source>
        <dbReference type="Proteomes" id="UP000194139"/>
    </source>
</evidence>
<proteinExistence type="inferred from homology"/>
<dbReference type="EMBL" id="CP021109">
    <property type="protein sequence ID" value="ARP85286.1"/>
    <property type="molecule type" value="Genomic_DNA"/>
</dbReference>
<dbReference type="Gene3D" id="3.40.1620.10">
    <property type="entry name" value="YefM-like domain"/>
    <property type="match status" value="1"/>
</dbReference>
<dbReference type="RefSeq" id="WP_086071459.1">
    <property type="nucleotide sequence ID" value="NZ_CP021109.1"/>
</dbReference>
<evidence type="ECO:0000313" key="2">
    <source>
        <dbReference type="EMBL" id="ARP85286.1"/>
    </source>
</evidence>